<dbReference type="OrthoDB" id="6360771at2759"/>
<evidence type="ECO:0000259" key="2">
    <source>
        <dbReference type="Pfam" id="PF05729"/>
    </source>
</evidence>
<dbReference type="PANTHER" id="PTHR46312:SF2">
    <property type="entry name" value="NUCLEOTIDE-BINDING OLIGOMERIZATION DOMAIN-CONTAINING PROTEIN 2-LIKE"/>
    <property type="match status" value="1"/>
</dbReference>
<dbReference type="InterPro" id="IPR007111">
    <property type="entry name" value="NACHT_NTPase"/>
</dbReference>
<name>A0A8J2RLJ5_9CRUS</name>
<gene>
    <name evidence="3" type="ORF">DGAL_LOCUS9972</name>
</gene>
<dbReference type="InterPro" id="IPR027417">
    <property type="entry name" value="P-loop_NTPase"/>
</dbReference>
<protein>
    <recommendedName>
        <fullName evidence="2">NACHT domain-containing protein</fullName>
    </recommendedName>
</protein>
<dbReference type="EMBL" id="CAKKLH010000235">
    <property type="protein sequence ID" value="CAH0106812.1"/>
    <property type="molecule type" value="Genomic_DNA"/>
</dbReference>
<proteinExistence type="predicted"/>
<dbReference type="Pfam" id="PF05729">
    <property type="entry name" value="NACHT"/>
    <property type="match status" value="1"/>
</dbReference>
<dbReference type="Proteomes" id="UP000789390">
    <property type="component" value="Unassembled WGS sequence"/>
</dbReference>
<organism evidence="3 4">
    <name type="scientific">Daphnia galeata</name>
    <dbReference type="NCBI Taxonomy" id="27404"/>
    <lineage>
        <taxon>Eukaryota</taxon>
        <taxon>Metazoa</taxon>
        <taxon>Ecdysozoa</taxon>
        <taxon>Arthropoda</taxon>
        <taxon>Crustacea</taxon>
        <taxon>Branchiopoda</taxon>
        <taxon>Diplostraca</taxon>
        <taxon>Cladocera</taxon>
        <taxon>Anomopoda</taxon>
        <taxon>Daphniidae</taxon>
        <taxon>Daphnia</taxon>
    </lineage>
</organism>
<dbReference type="Gene3D" id="3.40.50.300">
    <property type="entry name" value="P-loop containing nucleotide triphosphate hydrolases"/>
    <property type="match status" value="1"/>
</dbReference>
<feature type="compositionally biased region" description="Low complexity" evidence="1">
    <location>
        <begin position="16"/>
        <end position="25"/>
    </location>
</feature>
<dbReference type="SUPFAM" id="SSF52540">
    <property type="entry name" value="P-loop containing nucleoside triphosphate hydrolases"/>
    <property type="match status" value="1"/>
</dbReference>
<keyword evidence="4" id="KW-1185">Reference proteome</keyword>
<feature type="region of interest" description="Disordered" evidence="1">
    <location>
        <begin position="1"/>
        <end position="30"/>
    </location>
</feature>
<evidence type="ECO:0000256" key="1">
    <source>
        <dbReference type="SAM" id="MobiDB-lite"/>
    </source>
</evidence>
<evidence type="ECO:0000313" key="3">
    <source>
        <dbReference type="EMBL" id="CAH0106812.1"/>
    </source>
</evidence>
<comment type="caution">
    <text evidence="3">The sequence shown here is derived from an EMBL/GenBank/DDBJ whole genome shotgun (WGS) entry which is preliminary data.</text>
</comment>
<evidence type="ECO:0000313" key="4">
    <source>
        <dbReference type="Proteomes" id="UP000789390"/>
    </source>
</evidence>
<dbReference type="PANTHER" id="PTHR46312">
    <property type="entry name" value="NACHT DOMAIN-CONTAINING PROTEIN"/>
    <property type="match status" value="1"/>
</dbReference>
<reference evidence="3" key="1">
    <citation type="submission" date="2021-11" db="EMBL/GenBank/DDBJ databases">
        <authorList>
            <person name="Schell T."/>
        </authorList>
    </citation>
    <scope>NUCLEOTIDE SEQUENCE</scope>
    <source>
        <strain evidence="3">M5</strain>
    </source>
</reference>
<accession>A0A8J2RLJ5</accession>
<sequence>MASECKNDDGPKPEPVTNTSSVNNKENNEKKKLVDGSHGLRFESKLLALFCIRALAAGYKFELSKEKEEEGGKLEDLIFRYEVADETPTDKHWRYRFLQAKHKENEKEKITADHLLVYNPKGDFSLPKYFHSYYKIRARGEDIQDCIICTNIGFHLDSLAKRGVELVSIDDQPEDILAFGAQTKTAHYKLKIKDEKWHRQLREEWSPVRLLAEELKDCVTKNKTTDIRAGMLNSYHVALVDENVIDCKTKKFHQNFVSDAVIPVNLSEGARELRQTISTLVENDKWKEWKFKLSNNFGKSQSAKVKNPLPRKISEEDVSDFFDKLNFVVEMPNESKFEEILETEDLSKYYPRDDCKDQTVRFLHEMSKEFSNKQQNYWLKSENAQKILLAGVTKISLEYQGQLEKEIKFNDSAIRVLKKKLKQLMDSSNNKVERIATQSPQFTAVKVISAIQILLQESEQEGNYFVVSSSLLQDEEEMKRCENILKLQKGFHHFLIVVCDDEASTENYKNLIPDDPTNESNFLTIISRLGPFKGMKDEIKYQDLSNEFKNKILSRLISFQGENLTVGELVGDQPDQVIDFISMKELLLDKKEIKIPSNVTSRFEESLFIKRRVKSPIDSHIEDEIAKSLDCTVTKLREECRITPEGHIEWLVQNKRQHEIWENMRISLTDKTTQLGIIQEASKLISFEENKENERPVVIISGVAGTGKSTLLSHYHKEIIMTKPDLWVFRINLVNRRDELMKLNADEIDVTNFFFNNLHETGCKNSFTNSLLRHRLETGDRIVFMFDGFDEIDGQCQRNAIKLMKATRENKSIQLYVTSRPHSVDELQNEFFQFSYNLENFDKANQINYLTEYWENNLKDLDIDDKSIIRKFAASLTDRVSQSLRDEERSFIGVPLQCRILAECFQLELQTKMKQYKKDGTEEKDFEKHMSANVNFGLNSLYKLLMKTKRRVFHDEKANSANQNEIMDHAINRLIEHIESHLTKLAIETLITDQKSVDILWPPQFSYYLSETKKIQKEKTLTEFAIKFGLITFKGDNENASKTQFLHRTFAEYLLAKYLYEGIAIDPCEDNQLLDNEPVRDLIVSQILVEDNYDGVRVFLDSMLKETIKSEKWRLLIKKEVEIPFRLKNLANSLAQQITTQREDDASVRSPPSIHPNAITVTLHKRNLNLFFTLFECLERKFNQIEMNFIIRSALDKRCFSFDFFLNFGNSELFRRIIKHYDEADSSELERIVKEMLYRDVYKPTWITLESYRSLWNKETTKEIVKVVLDFMEKHQSNLNTIWHSESNPHMEYHRNHFSVQLLHFFTFNEYYDCLFDQFFRLLSSEYSNDCDFKKLVKFTLRMRDANCNNWAYPLNSGIEKTLTNLRDLGRYKVMEELSHLALVSDKKVFDNFYQPFPSNMTEDSSDFKLLQENDSNRMTYVVRDIELAVPYTCERFTPFYVAAACGHKEICHKILSFMKENFGVDRKEDLTRHGFKLSKKPGDKILYSFLLKTENSEIEYNKSCCYVRNSYTGEFEKKLLKIKVEILLQNDSEKGYENLSDLIFAPMEHPVLYNRVKLFVTLKDMEDETLQGMLSAKGFVDWMKRFCNWEMDPAGKFGFLSDHLLARFTSHQQSLFIDAITSPYSPKYKSYPIDISYWAEWLLDLYFPDFACLEKLLKVIADNDKNSGRNDIQKLLFNDNGKDCTRVLLCKDRKIASIVSSYLSRTDQIKIKKFVRKNGPEIINEIFQPSLQSMFSNFRQEALRYWVNILSFYDNSTGKPQFEKLVKTLLLLRTDLNRFTKLEAQYSFWSKYLDSYNDEDGNKVEMVDKFLKLVSEKLGKRALIQVVLHKDGKGIVLLGAELQDNKQLATEEHESYPAVYTGKRKITMLQYKQLD</sequence>
<feature type="domain" description="NACHT" evidence="2">
    <location>
        <begin position="697"/>
        <end position="856"/>
    </location>
</feature>
<feature type="compositionally biased region" description="Basic and acidic residues" evidence="1">
    <location>
        <begin position="1"/>
        <end position="12"/>
    </location>
</feature>